<keyword evidence="3" id="KW-1185">Reference proteome</keyword>
<reference evidence="2 3" key="1">
    <citation type="journal article" date="2015" name="Genome Biol.">
        <title>Comparative genomics of Steinernema reveals deeply conserved gene regulatory networks.</title>
        <authorList>
            <person name="Dillman A.R."/>
            <person name="Macchietto M."/>
            <person name="Porter C.F."/>
            <person name="Rogers A."/>
            <person name="Williams B."/>
            <person name="Antoshechkin I."/>
            <person name="Lee M.M."/>
            <person name="Goodwin Z."/>
            <person name="Lu X."/>
            <person name="Lewis E.E."/>
            <person name="Goodrich-Blair H."/>
            <person name="Stock S.P."/>
            <person name="Adams B.J."/>
            <person name="Sternberg P.W."/>
            <person name="Mortazavi A."/>
        </authorList>
    </citation>
    <scope>NUCLEOTIDE SEQUENCE [LARGE SCALE GENOMIC DNA]</scope>
    <source>
        <strain evidence="2 3">ALL</strain>
    </source>
</reference>
<evidence type="ECO:0000256" key="1">
    <source>
        <dbReference type="SAM" id="MobiDB-lite"/>
    </source>
</evidence>
<sequence>MHILTPTLIYESVSCSRTHSFIECFVINFDPLLGSRRGSGGRQINSTKTRQRPTRSVPPLPNFALFRPTWIPSDSDLA</sequence>
<feature type="region of interest" description="Disordered" evidence="1">
    <location>
        <begin position="36"/>
        <end position="61"/>
    </location>
</feature>
<accession>A0A4U8UKP5</accession>
<comment type="caution">
    <text evidence="2">The sequence shown here is derived from an EMBL/GenBank/DDBJ whole genome shotgun (WGS) entry which is preliminary data.</text>
</comment>
<evidence type="ECO:0000313" key="2">
    <source>
        <dbReference type="EMBL" id="TMS33311.1"/>
    </source>
</evidence>
<dbReference type="Proteomes" id="UP000298663">
    <property type="component" value="Chromosome X"/>
</dbReference>
<evidence type="ECO:0000313" key="3">
    <source>
        <dbReference type="Proteomes" id="UP000298663"/>
    </source>
</evidence>
<organism evidence="2 3">
    <name type="scientific">Steinernema carpocapsae</name>
    <name type="common">Entomopathogenic nematode</name>
    <dbReference type="NCBI Taxonomy" id="34508"/>
    <lineage>
        <taxon>Eukaryota</taxon>
        <taxon>Metazoa</taxon>
        <taxon>Ecdysozoa</taxon>
        <taxon>Nematoda</taxon>
        <taxon>Chromadorea</taxon>
        <taxon>Rhabditida</taxon>
        <taxon>Tylenchina</taxon>
        <taxon>Panagrolaimomorpha</taxon>
        <taxon>Strongyloidoidea</taxon>
        <taxon>Steinernematidae</taxon>
        <taxon>Steinernema</taxon>
    </lineage>
</organism>
<proteinExistence type="predicted"/>
<dbReference type="EMBL" id="CM016762">
    <property type="protein sequence ID" value="TMS33311.1"/>
    <property type="molecule type" value="Genomic_DNA"/>
</dbReference>
<dbReference type="AlphaFoldDB" id="A0A4U8UKP5"/>
<gene>
    <name evidence="2" type="ORF">L596_001070</name>
</gene>
<name>A0A4U8UKP5_STECR</name>
<dbReference type="EMBL" id="AZBU02000001">
    <property type="protein sequence ID" value="TMS33311.1"/>
    <property type="molecule type" value="Genomic_DNA"/>
</dbReference>
<protein>
    <submittedName>
        <fullName evidence="2">Uncharacterized protein</fullName>
    </submittedName>
</protein>
<reference evidence="2 3" key="2">
    <citation type="journal article" date="2019" name="G3 (Bethesda)">
        <title>Hybrid Assembly of the Genome of the Entomopathogenic Nematode Steinernema carpocapsae Identifies the X-Chromosome.</title>
        <authorList>
            <person name="Serra L."/>
            <person name="Macchietto M."/>
            <person name="Macias-Munoz A."/>
            <person name="McGill C.J."/>
            <person name="Rodriguez I.M."/>
            <person name="Rodriguez B."/>
            <person name="Murad R."/>
            <person name="Mortazavi A."/>
        </authorList>
    </citation>
    <scope>NUCLEOTIDE SEQUENCE [LARGE SCALE GENOMIC DNA]</scope>
    <source>
        <strain evidence="2 3">ALL</strain>
    </source>
</reference>